<proteinExistence type="predicted"/>
<evidence type="ECO:0008006" key="4">
    <source>
        <dbReference type="Google" id="ProtNLM"/>
    </source>
</evidence>
<sequence length="365" mass="41736">MELKNPFAVRNNKIITIADITAEERGRKCNCTCPACGGHFLAALGTVNQPHFRHDGEPCDFVKASMTALYGLLADALNEKPQFTFPACYGRFYMIDLKREPVMADIYDNAQIGPAPFNGNNDCLIKSEGYTVQNYEIHRNGKGLPDAMLLSDAKSLHQLAVTLIPPPTLCKIPKGKTFQELPTVNIQIDNAVDLYHIKSANLKEQLRDSTDNKRWINHPKIDTWMQEKLKDQSAYYARQEQSEKERKQEQLERQTRRMKKYNPLWQQTESDRQDPWAESVKLLPKLTPERQQEISRILSRKFAVIPETMVKDDDGRRWCVCNLCGCWKPTDDMISFGGIGDSINRGICKGCAQKKESSTEKRTKY</sequence>
<name>A0A7G9WIA8_9FIRM</name>
<accession>A0A7G9WIA8</accession>
<reference evidence="2 3" key="1">
    <citation type="submission" date="2020-08" db="EMBL/GenBank/DDBJ databases">
        <authorList>
            <person name="Ren C."/>
            <person name="Gu Y."/>
            <person name="Xu Y."/>
        </authorList>
    </citation>
    <scope>NUCLEOTIDE SEQUENCE [LARGE SCALE GENOMIC DNA]</scope>
    <source>
        <strain evidence="2 3">LBM18003</strain>
    </source>
</reference>
<dbReference type="KEGG" id="caml:H6X83_01835"/>
<dbReference type="Proteomes" id="UP000516046">
    <property type="component" value="Chromosome"/>
</dbReference>
<organism evidence="2 3">
    <name type="scientific">Caproicibacterium amylolyticum</name>
    <dbReference type="NCBI Taxonomy" id="2766537"/>
    <lineage>
        <taxon>Bacteria</taxon>
        <taxon>Bacillati</taxon>
        <taxon>Bacillota</taxon>
        <taxon>Clostridia</taxon>
        <taxon>Eubacteriales</taxon>
        <taxon>Oscillospiraceae</taxon>
        <taxon>Caproicibacterium</taxon>
    </lineage>
</organism>
<gene>
    <name evidence="2" type="ORF">H6X83_01835</name>
</gene>
<evidence type="ECO:0000313" key="2">
    <source>
        <dbReference type="EMBL" id="QNO18420.1"/>
    </source>
</evidence>
<evidence type="ECO:0000313" key="3">
    <source>
        <dbReference type="Proteomes" id="UP000516046"/>
    </source>
</evidence>
<keyword evidence="3" id="KW-1185">Reference proteome</keyword>
<dbReference type="EMBL" id="CP060696">
    <property type="protein sequence ID" value="QNO18420.1"/>
    <property type="molecule type" value="Genomic_DNA"/>
</dbReference>
<dbReference type="AlphaFoldDB" id="A0A7G9WIA8"/>
<evidence type="ECO:0000256" key="1">
    <source>
        <dbReference type="SAM" id="MobiDB-lite"/>
    </source>
</evidence>
<dbReference type="RefSeq" id="WP_212507482.1">
    <property type="nucleotide sequence ID" value="NZ_CP060696.1"/>
</dbReference>
<feature type="region of interest" description="Disordered" evidence="1">
    <location>
        <begin position="238"/>
        <end position="258"/>
    </location>
</feature>
<feature type="compositionally biased region" description="Basic and acidic residues" evidence="1">
    <location>
        <begin position="240"/>
        <end position="255"/>
    </location>
</feature>
<protein>
    <recommendedName>
        <fullName evidence="4">Competence protein CoiA-like family protein</fullName>
    </recommendedName>
</protein>